<feature type="transmembrane region" description="Helical" evidence="1">
    <location>
        <begin position="221"/>
        <end position="244"/>
    </location>
</feature>
<keyword evidence="1" id="KW-0472">Membrane</keyword>
<keyword evidence="1" id="KW-1133">Transmembrane helix</keyword>
<keyword evidence="3" id="KW-1185">Reference proteome</keyword>
<evidence type="ECO:0000256" key="1">
    <source>
        <dbReference type="SAM" id="Phobius"/>
    </source>
</evidence>
<dbReference type="PRINTS" id="PR00173">
    <property type="entry name" value="EDTRNSPORT"/>
</dbReference>
<sequence length="252" mass="28458">MNHLFLPIFKNTIKMKSIWLYWCFGLVPFIVILSAIFNSDFLQIETDSGITMTGLDLFYMLFGILHNLLLPFVILAFIISKVFYDEIHSGIIFMYKDIKRSSILFSKLITLLIIHTIFNVILFISSTVVYYIHTGSLDNTSPLLLPEGTNLLAFSLEPIGIYLVQLIAIVLAITLSIKLSAGYTILGTLLFIFFTTLAPMLGVSKFLVPTGYTDQIDSLGLYGVFAIMIMITIIYLAALLTFAINRFKKVEY</sequence>
<evidence type="ECO:0000313" key="3">
    <source>
        <dbReference type="Proteomes" id="UP000242310"/>
    </source>
</evidence>
<feature type="transmembrane region" description="Helical" evidence="1">
    <location>
        <begin position="104"/>
        <end position="132"/>
    </location>
</feature>
<reference evidence="2 3" key="1">
    <citation type="submission" date="2018-03" db="EMBL/GenBank/DDBJ databases">
        <title>Genomic Encyclopedia of Type Strains, Phase III (KMG-III): the genomes of soil and plant-associated and newly described type strains.</title>
        <authorList>
            <person name="Whitman W."/>
        </authorList>
    </citation>
    <scope>NUCLEOTIDE SEQUENCE [LARGE SCALE GENOMIC DNA]</scope>
    <source>
        <strain evidence="2 3">CGMCC 1.07653</strain>
    </source>
</reference>
<gene>
    <name evidence="2" type="ORF">B0H94_11174</name>
</gene>
<dbReference type="AlphaFoldDB" id="A0A2P8HAM0"/>
<feature type="transmembrane region" description="Helical" evidence="1">
    <location>
        <begin position="152"/>
        <end position="175"/>
    </location>
</feature>
<dbReference type="Proteomes" id="UP000242310">
    <property type="component" value="Unassembled WGS sequence"/>
</dbReference>
<name>A0A2P8HAM0_9BACI</name>
<dbReference type="OrthoDB" id="2136506at2"/>
<feature type="transmembrane region" description="Helical" evidence="1">
    <location>
        <begin position="18"/>
        <end position="37"/>
    </location>
</feature>
<proteinExistence type="predicted"/>
<evidence type="ECO:0000313" key="2">
    <source>
        <dbReference type="EMBL" id="PSL43250.1"/>
    </source>
</evidence>
<feature type="transmembrane region" description="Helical" evidence="1">
    <location>
        <begin position="57"/>
        <end position="84"/>
    </location>
</feature>
<organism evidence="2 3">
    <name type="scientific">Salsuginibacillus halophilus</name>
    <dbReference type="NCBI Taxonomy" id="517424"/>
    <lineage>
        <taxon>Bacteria</taxon>
        <taxon>Bacillati</taxon>
        <taxon>Bacillota</taxon>
        <taxon>Bacilli</taxon>
        <taxon>Bacillales</taxon>
        <taxon>Bacillaceae</taxon>
        <taxon>Salsuginibacillus</taxon>
    </lineage>
</organism>
<comment type="caution">
    <text evidence="2">The sequence shown here is derived from an EMBL/GenBank/DDBJ whole genome shotgun (WGS) entry which is preliminary data.</text>
</comment>
<feature type="transmembrane region" description="Helical" evidence="1">
    <location>
        <begin position="182"/>
        <end position="201"/>
    </location>
</feature>
<keyword evidence="1" id="KW-0812">Transmembrane</keyword>
<protein>
    <submittedName>
        <fullName evidence="2">ABC-2 type transport system permease protein</fullName>
    </submittedName>
</protein>
<dbReference type="EMBL" id="PYAV01000011">
    <property type="protein sequence ID" value="PSL43250.1"/>
    <property type="molecule type" value="Genomic_DNA"/>
</dbReference>
<dbReference type="RefSeq" id="WP_106589390.1">
    <property type="nucleotide sequence ID" value="NZ_PYAV01000011.1"/>
</dbReference>
<accession>A0A2P8HAM0</accession>